<dbReference type="eggNOG" id="COG2027">
    <property type="taxonomic scope" value="Bacteria"/>
</dbReference>
<dbReference type="MEROPS" id="S13.002"/>
<dbReference type="Proteomes" id="UP000008204">
    <property type="component" value="Chromosome"/>
</dbReference>
<keyword evidence="2 3" id="KW-0378">Hydrolase</keyword>
<dbReference type="SUPFAM" id="SSF56601">
    <property type="entry name" value="beta-lactamase/transpeptidase-like"/>
    <property type="match status" value="1"/>
</dbReference>
<sequence>MADFNGILNFGRRFPQLLLILFCFGEALLTKQLLAINPTDVNSKTTQNFDNSQVCSADVAELINDIITQDKFKRSRWGILVQTLESGDMLYALEKDKYFLPASNVKLLTTAAALFKFGSEFRFKTPIYISGNFPHLKTLRLVGKGDPSLTTEKLQNLAKLLKLRGVTQIDHLIIEAENIDESGINPTWEWEDVHYNYATAVNDLILNENSVTLTLVPQKIGEPLKLEWSDPIAAEQWQVNHQAITGKKGTPYSIAIETKLGQPILNIKGELAIDSEPDQFGLAVVNPNAYFLETLKTILIREGIGVNSATINQLKKDSNDDKKMTELESENLDKLVTKVNQDSHNLFAESLLKLLANDRMNKSNLEGLNETLTQLGVNPISYQLKDGSGLSRQNLVTPEALVSTLRLMAKTPDAKTYQQSLAIGGVNGTLKNRFQGTPIQGIVQAKTGTLLGTSTLSGYLQPPNYPELVFSIMVNQSEVSLPELRQGIDDIIILLSQLKKC</sequence>
<protein>
    <submittedName>
        <fullName evidence="3">D-alanyl-D-alanine carboxypeptidase/D-alanyl-D-alanine-endopeptidase</fullName>
        <ecNumber evidence="3">3.4.16.4</ecNumber>
    </submittedName>
</protein>
<keyword evidence="3" id="KW-0645">Protease</keyword>
<dbReference type="Gene3D" id="3.40.710.10">
    <property type="entry name" value="DD-peptidase/beta-lactamase superfamily"/>
    <property type="match status" value="2"/>
</dbReference>
<dbReference type="AlphaFoldDB" id="B7JUC0"/>
<dbReference type="EMBL" id="CP001287">
    <property type="protein sequence ID" value="ACK64500.1"/>
    <property type="molecule type" value="Genomic_DNA"/>
</dbReference>
<evidence type="ECO:0000313" key="3">
    <source>
        <dbReference type="EMBL" id="ACK64500.1"/>
    </source>
</evidence>
<dbReference type="InterPro" id="IPR012338">
    <property type="entry name" value="Beta-lactam/transpept-like"/>
</dbReference>
<keyword evidence="3" id="KW-0121">Carboxypeptidase</keyword>
<dbReference type="STRING" id="41431.PCC8801_0403"/>
<accession>B7JUC0</accession>
<dbReference type="PANTHER" id="PTHR30023:SF0">
    <property type="entry name" value="PENICILLIN-SENSITIVE CARBOXYPEPTIDASE A"/>
    <property type="match status" value="1"/>
</dbReference>
<dbReference type="GO" id="GO:0000270">
    <property type="term" value="P:peptidoglycan metabolic process"/>
    <property type="evidence" value="ECO:0007669"/>
    <property type="project" value="TreeGrafter"/>
</dbReference>
<proteinExistence type="inferred from homology"/>
<dbReference type="PRINTS" id="PR00922">
    <property type="entry name" value="DADACBPTASE3"/>
</dbReference>
<reference evidence="4" key="1">
    <citation type="journal article" date="2011" name="MBio">
        <title>Novel metabolic attributes of the genus Cyanothece, comprising a group of unicellular nitrogen-fixing Cyanobacteria.</title>
        <authorList>
            <person name="Bandyopadhyay A."/>
            <person name="Elvitigala T."/>
            <person name="Welsh E."/>
            <person name="Stockel J."/>
            <person name="Liberton M."/>
            <person name="Min H."/>
            <person name="Sherman L.A."/>
            <person name="Pakrasi H.B."/>
        </authorList>
    </citation>
    <scope>NUCLEOTIDE SEQUENCE [LARGE SCALE GENOMIC DNA]</scope>
    <source>
        <strain evidence="4">PCC 8801</strain>
    </source>
</reference>
<dbReference type="InterPro" id="IPR000667">
    <property type="entry name" value="Peptidase_S13"/>
</dbReference>
<dbReference type="Gene3D" id="3.50.80.20">
    <property type="entry name" value="D-Ala-D-Ala carboxypeptidase C, peptidase S13"/>
    <property type="match status" value="1"/>
</dbReference>
<dbReference type="OrthoDB" id="9802627at2"/>
<dbReference type="Pfam" id="PF02113">
    <property type="entry name" value="Peptidase_S13"/>
    <property type="match status" value="1"/>
</dbReference>
<dbReference type="GO" id="GO:0009002">
    <property type="term" value="F:serine-type D-Ala-D-Ala carboxypeptidase activity"/>
    <property type="evidence" value="ECO:0007669"/>
    <property type="project" value="UniProtKB-EC"/>
</dbReference>
<comment type="similarity">
    <text evidence="1">Belongs to the peptidase S13 family.</text>
</comment>
<dbReference type="KEGG" id="cyp:PCC8801_0403"/>
<dbReference type="PANTHER" id="PTHR30023">
    <property type="entry name" value="D-ALANYL-D-ALANINE CARBOXYPEPTIDASE"/>
    <property type="match status" value="1"/>
</dbReference>
<dbReference type="EC" id="3.4.16.4" evidence="3"/>
<gene>
    <name evidence="3" type="ordered locus">PCC8801_0403</name>
</gene>
<dbReference type="GO" id="GO:0006508">
    <property type="term" value="P:proteolysis"/>
    <property type="evidence" value="ECO:0007669"/>
    <property type="project" value="InterPro"/>
</dbReference>
<evidence type="ECO:0000256" key="1">
    <source>
        <dbReference type="ARBA" id="ARBA00006096"/>
    </source>
</evidence>
<evidence type="ECO:0000313" key="4">
    <source>
        <dbReference type="Proteomes" id="UP000008204"/>
    </source>
</evidence>
<organism evidence="3 4">
    <name type="scientific">Rippkaea orientalis (strain PCC 8801 / RF-1)</name>
    <name type="common">Cyanothece sp. (strain PCC 8801)</name>
    <dbReference type="NCBI Taxonomy" id="41431"/>
    <lineage>
        <taxon>Bacteria</taxon>
        <taxon>Bacillati</taxon>
        <taxon>Cyanobacteriota</taxon>
        <taxon>Cyanophyceae</taxon>
        <taxon>Oscillatoriophycideae</taxon>
        <taxon>Chroococcales</taxon>
        <taxon>Aphanothecaceae</taxon>
        <taxon>Rippkaea</taxon>
        <taxon>Rippkaea orientalis</taxon>
    </lineage>
</organism>
<name>B7JUC0_RIPO1</name>
<keyword evidence="4" id="KW-1185">Reference proteome</keyword>
<dbReference type="HOGENOM" id="CLU_017692_1_2_3"/>
<evidence type="ECO:0000256" key="2">
    <source>
        <dbReference type="ARBA" id="ARBA00022801"/>
    </source>
</evidence>
<dbReference type="NCBIfam" id="TIGR00666">
    <property type="entry name" value="PBP4"/>
    <property type="match status" value="1"/>
</dbReference>